<evidence type="ECO:0000313" key="1">
    <source>
        <dbReference type="EMBL" id="GAO45969.1"/>
    </source>
</evidence>
<comment type="caution">
    <text evidence="1">The sequence shown here is derived from an EMBL/GenBank/DDBJ whole genome shotgun (WGS) entry which is preliminary data.</text>
</comment>
<dbReference type="AlphaFoldDB" id="A0A0E9N817"/>
<name>A0A0E9N817_SAICN</name>
<proteinExistence type="predicted"/>
<dbReference type="EMBL" id="BACD03000001">
    <property type="protein sequence ID" value="GAO45969.1"/>
    <property type="molecule type" value="Genomic_DNA"/>
</dbReference>
<organism evidence="1 2">
    <name type="scientific">Saitoella complicata (strain BCRC 22490 / CBS 7301 / JCM 7358 / NBRC 10748 / NRRL Y-17804)</name>
    <dbReference type="NCBI Taxonomy" id="698492"/>
    <lineage>
        <taxon>Eukaryota</taxon>
        <taxon>Fungi</taxon>
        <taxon>Dikarya</taxon>
        <taxon>Ascomycota</taxon>
        <taxon>Taphrinomycotina</taxon>
        <taxon>Taphrinomycotina incertae sedis</taxon>
        <taxon>Saitoella</taxon>
    </lineage>
</organism>
<reference evidence="1 2" key="2">
    <citation type="journal article" date="2014" name="J. Gen. Appl. Microbiol.">
        <title>The early diverging ascomycetous budding yeast Saitoella complicata has three histone deacetylases belonging to the Clr6, Hos2, and Rpd3 lineages.</title>
        <authorList>
            <person name="Nishida H."/>
            <person name="Matsumoto T."/>
            <person name="Kondo S."/>
            <person name="Hamamoto M."/>
            <person name="Yoshikawa H."/>
        </authorList>
    </citation>
    <scope>NUCLEOTIDE SEQUENCE [LARGE SCALE GENOMIC DNA]</scope>
    <source>
        <strain evidence="1 2">NRRL Y-17804</strain>
    </source>
</reference>
<dbReference type="Proteomes" id="UP000033140">
    <property type="component" value="Unassembled WGS sequence"/>
</dbReference>
<reference evidence="1 2" key="1">
    <citation type="journal article" date="2011" name="J. Gen. Appl. Microbiol.">
        <title>Draft genome sequencing of the enigmatic yeast Saitoella complicata.</title>
        <authorList>
            <person name="Nishida H."/>
            <person name="Hamamoto M."/>
            <person name="Sugiyama J."/>
        </authorList>
    </citation>
    <scope>NUCLEOTIDE SEQUENCE [LARGE SCALE GENOMIC DNA]</scope>
    <source>
        <strain evidence="1 2">NRRL Y-17804</strain>
    </source>
</reference>
<accession>A0A0E9N817</accession>
<protein>
    <submittedName>
        <fullName evidence="1">Uncharacterized protein</fullName>
    </submittedName>
</protein>
<gene>
    <name evidence="1" type="ORF">G7K_0214-t1</name>
</gene>
<reference evidence="1 2" key="3">
    <citation type="journal article" date="2015" name="Genome Announc.">
        <title>Draft Genome Sequence of the Archiascomycetous Yeast Saitoella complicata.</title>
        <authorList>
            <person name="Yamauchi K."/>
            <person name="Kondo S."/>
            <person name="Hamamoto M."/>
            <person name="Takahashi Y."/>
            <person name="Ogura Y."/>
            <person name="Hayashi T."/>
            <person name="Nishida H."/>
        </authorList>
    </citation>
    <scope>NUCLEOTIDE SEQUENCE [LARGE SCALE GENOMIC DNA]</scope>
    <source>
        <strain evidence="1 2">NRRL Y-17804</strain>
    </source>
</reference>
<keyword evidence="2" id="KW-1185">Reference proteome</keyword>
<evidence type="ECO:0000313" key="2">
    <source>
        <dbReference type="Proteomes" id="UP000033140"/>
    </source>
</evidence>
<sequence length="127" mass="14578">MALIHPRRHLFCTKVHFSGAANRQHLARQNLTASISSPPPHPYTTPHNKNVPFGCSFGYARHCFCCQEVCRRCCEYSLSSFSVSVCIGLEEKFLMMTEERDMWQFDRVGGKRVVQRGRRGSIGSRRQ</sequence>